<sequence precursor="true">MKIKLLIGLILLAMGSSKSVLAQGPSPFDEYSQPQSQQPYQPQSQYPYQQPPAQDYRQMPQQAPMPSYQLPPPSVKDFSLIYIDEPPLKEYMINDIVTVIVSERSEVTLNSRFNRQRTSTFKSELKDFVRLNDGLRLENSATTSPAIDASQQERLQTTGQVTDAEGITYRIAATIVDIRPNGNIVLEARKSIDANDDLWEYTLHGEIRFEDIANNNTVLSENIANLNIEKRQKGRVYSSTNRRWGTKIMDVIWPF</sequence>
<comment type="similarity">
    <text evidence="4">Belongs to the FlgH family.</text>
</comment>
<keyword evidence="6" id="KW-0472">Membrane</keyword>
<dbReference type="AlphaFoldDB" id="A0A5C5XAE5"/>
<dbReference type="OrthoDB" id="252240at2"/>
<proteinExistence type="inferred from homology"/>
<feature type="chain" id="PRO_5022902942" evidence="10">
    <location>
        <begin position="23"/>
        <end position="255"/>
    </location>
</feature>
<keyword evidence="11" id="KW-0282">Flagellum</keyword>
<dbReference type="PANTHER" id="PTHR34933:SF1">
    <property type="entry name" value="FLAGELLAR L-RING PROTEIN"/>
    <property type="match status" value="1"/>
</dbReference>
<gene>
    <name evidence="11" type="primary">flgH</name>
    <name evidence="11" type="ORF">Pan54_06610</name>
</gene>
<dbReference type="GO" id="GO:0003774">
    <property type="term" value="F:cytoskeletal motor activity"/>
    <property type="evidence" value="ECO:0007669"/>
    <property type="project" value="InterPro"/>
</dbReference>
<feature type="signal peptide" evidence="10">
    <location>
        <begin position="1"/>
        <end position="22"/>
    </location>
</feature>
<comment type="subcellular location">
    <subcellularLocation>
        <location evidence="2">Bacterial flagellum basal body</location>
    </subcellularLocation>
    <subcellularLocation>
        <location evidence="3">Cell outer membrane</location>
    </subcellularLocation>
</comment>
<evidence type="ECO:0000256" key="8">
    <source>
        <dbReference type="ARBA" id="ARBA00023237"/>
    </source>
</evidence>
<evidence type="ECO:0000256" key="9">
    <source>
        <dbReference type="SAM" id="MobiDB-lite"/>
    </source>
</evidence>
<keyword evidence="12" id="KW-1185">Reference proteome</keyword>
<comment type="caution">
    <text evidence="11">The sequence shown here is derived from an EMBL/GenBank/DDBJ whole genome shotgun (WGS) entry which is preliminary data.</text>
</comment>
<evidence type="ECO:0000256" key="3">
    <source>
        <dbReference type="ARBA" id="ARBA00004442"/>
    </source>
</evidence>
<keyword evidence="8" id="KW-0998">Cell outer membrane</keyword>
<keyword evidence="11" id="KW-0969">Cilium</keyword>
<comment type="function">
    <text evidence="1">Assembles around the rod to form the L-ring and probably protects the motor/basal body from shearing forces during rotation.</text>
</comment>
<reference evidence="11 12" key="1">
    <citation type="submission" date="2019-02" db="EMBL/GenBank/DDBJ databases">
        <title>Deep-cultivation of Planctomycetes and their phenomic and genomic characterization uncovers novel biology.</title>
        <authorList>
            <person name="Wiegand S."/>
            <person name="Jogler M."/>
            <person name="Boedeker C."/>
            <person name="Pinto D."/>
            <person name="Vollmers J."/>
            <person name="Rivas-Marin E."/>
            <person name="Kohn T."/>
            <person name="Peeters S.H."/>
            <person name="Heuer A."/>
            <person name="Rast P."/>
            <person name="Oberbeckmann S."/>
            <person name="Bunk B."/>
            <person name="Jeske O."/>
            <person name="Meyerdierks A."/>
            <person name="Storesund J.E."/>
            <person name="Kallscheuer N."/>
            <person name="Luecker S."/>
            <person name="Lage O.M."/>
            <person name="Pohl T."/>
            <person name="Merkel B.J."/>
            <person name="Hornburger P."/>
            <person name="Mueller R.-W."/>
            <person name="Bruemmer F."/>
            <person name="Labrenz M."/>
            <person name="Spormann A.M."/>
            <person name="Op Den Camp H."/>
            <person name="Overmann J."/>
            <person name="Amann R."/>
            <person name="Jetten M.S.M."/>
            <person name="Mascher T."/>
            <person name="Medema M.H."/>
            <person name="Devos D.P."/>
            <person name="Kaster A.-K."/>
            <person name="Ovreas L."/>
            <person name="Rohde M."/>
            <person name="Galperin M.Y."/>
            <person name="Jogler C."/>
        </authorList>
    </citation>
    <scope>NUCLEOTIDE SEQUENCE [LARGE SCALE GENOMIC DNA]</scope>
    <source>
        <strain evidence="11 12">Pan54</strain>
    </source>
</reference>
<evidence type="ECO:0000256" key="5">
    <source>
        <dbReference type="ARBA" id="ARBA00022729"/>
    </source>
</evidence>
<evidence type="ECO:0000256" key="7">
    <source>
        <dbReference type="ARBA" id="ARBA00023143"/>
    </source>
</evidence>
<keyword evidence="7" id="KW-0975">Bacterial flagellum</keyword>
<evidence type="ECO:0000256" key="2">
    <source>
        <dbReference type="ARBA" id="ARBA00004117"/>
    </source>
</evidence>
<name>A0A5C5XAE5_9PLAN</name>
<protein>
    <submittedName>
        <fullName evidence="11">Flagellar L-ring protein</fullName>
    </submittedName>
</protein>
<dbReference type="Pfam" id="PF02107">
    <property type="entry name" value="FlgH"/>
    <property type="match status" value="1"/>
</dbReference>
<dbReference type="GO" id="GO:0009427">
    <property type="term" value="C:bacterial-type flagellum basal body, distal rod, L ring"/>
    <property type="evidence" value="ECO:0007669"/>
    <property type="project" value="InterPro"/>
</dbReference>
<keyword evidence="11" id="KW-0966">Cell projection</keyword>
<feature type="compositionally biased region" description="Low complexity" evidence="9">
    <location>
        <begin position="31"/>
        <end position="52"/>
    </location>
</feature>
<keyword evidence="5 10" id="KW-0732">Signal</keyword>
<evidence type="ECO:0000313" key="12">
    <source>
        <dbReference type="Proteomes" id="UP000316095"/>
    </source>
</evidence>
<accession>A0A5C5XAE5</accession>
<dbReference type="PANTHER" id="PTHR34933">
    <property type="entry name" value="FLAGELLAR L-RING PROTEIN"/>
    <property type="match status" value="1"/>
</dbReference>
<feature type="region of interest" description="Disordered" evidence="9">
    <location>
        <begin position="23"/>
        <end position="71"/>
    </location>
</feature>
<evidence type="ECO:0000256" key="4">
    <source>
        <dbReference type="ARBA" id="ARBA00006929"/>
    </source>
</evidence>
<dbReference type="EMBL" id="SJPG01000001">
    <property type="protein sequence ID" value="TWT59950.1"/>
    <property type="molecule type" value="Genomic_DNA"/>
</dbReference>
<dbReference type="GO" id="GO:0071973">
    <property type="term" value="P:bacterial-type flagellum-dependent cell motility"/>
    <property type="evidence" value="ECO:0007669"/>
    <property type="project" value="InterPro"/>
</dbReference>
<evidence type="ECO:0000256" key="1">
    <source>
        <dbReference type="ARBA" id="ARBA00002591"/>
    </source>
</evidence>
<dbReference type="GO" id="GO:0009279">
    <property type="term" value="C:cell outer membrane"/>
    <property type="evidence" value="ECO:0007669"/>
    <property type="project" value="UniProtKB-SubCell"/>
</dbReference>
<evidence type="ECO:0000256" key="6">
    <source>
        <dbReference type="ARBA" id="ARBA00023136"/>
    </source>
</evidence>
<dbReference type="RefSeq" id="WP_146502126.1">
    <property type="nucleotide sequence ID" value="NZ_SJPG01000001.1"/>
</dbReference>
<dbReference type="Proteomes" id="UP000316095">
    <property type="component" value="Unassembled WGS sequence"/>
</dbReference>
<evidence type="ECO:0000256" key="10">
    <source>
        <dbReference type="SAM" id="SignalP"/>
    </source>
</evidence>
<organism evidence="11 12">
    <name type="scientific">Rubinisphaera italica</name>
    <dbReference type="NCBI Taxonomy" id="2527969"/>
    <lineage>
        <taxon>Bacteria</taxon>
        <taxon>Pseudomonadati</taxon>
        <taxon>Planctomycetota</taxon>
        <taxon>Planctomycetia</taxon>
        <taxon>Planctomycetales</taxon>
        <taxon>Planctomycetaceae</taxon>
        <taxon>Rubinisphaera</taxon>
    </lineage>
</organism>
<evidence type="ECO:0000313" key="11">
    <source>
        <dbReference type="EMBL" id="TWT59950.1"/>
    </source>
</evidence>
<dbReference type="InterPro" id="IPR000527">
    <property type="entry name" value="Flag_Lring"/>
</dbReference>